<dbReference type="Proteomes" id="UP000789706">
    <property type="component" value="Unassembled WGS sequence"/>
</dbReference>
<gene>
    <name evidence="1" type="ORF">DEBURN_LOCUS11246</name>
</gene>
<accession>A0A9N9GYC7</accession>
<evidence type="ECO:0000313" key="1">
    <source>
        <dbReference type="EMBL" id="CAG8643705.1"/>
    </source>
</evidence>
<name>A0A9N9GYC7_9GLOM</name>
<dbReference type="EMBL" id="CAJVPK010005346">
    <property type="protein sequence ID" value="CAG8643705.1"/>
    <property type="molecule type" value="Genomic_DNA"/>
</dbReference>
<feature type="non-terminal residue" evidence="1">
    <location>
        <position position="106"/>
    </location>
</feature>
<organism evidence="1 2">
    <name type="scientific">Diversispora eburnea</name>
    <dbReference type="NCBI Taxonomy" id="1213867"/>
    <lineage>
        <taxon>Eukaryota</taxon>
        <taxon>Fungi</taxon>
        <taxon>Fungi incertae sedis</taxon>
        <taxon>Mucoromycota</taxon>
        <taxon>Glomeromycotina</taxon>
        <taxon>Glomeromycetes</taxon>
        <taxon>Diversisporales</taxon>
        <taxon>Diversisporaceae</taxon>
        <taxon>Diversispora</taxon>
    </lineage>
</organism>
<reference evidence="1" key="1">
    <citation type="submission" date="2021-06" db="EMBL/GenBank/DDBJ databases">
        <authorList>
            <person name="Kallberg Y."/>
            <person name="Tangrot J."/>
            <person name="Rosling A."/>
        </authorList>
    </citation>
    <scope>NUCLEOTIDE SEQUENCE</scope>
    <source>
        <strain evidence="1">AZ414A</strain>
    </source>
</reference>
<proteinExistence type="predicted"/>
<sequence length="106" mass="11937">ISELSETVRLLSYDIHEVQDGGTRSSNAGSGTSRSPQNYTGTIFKLWKEIDTLFNEKKRTEKWSMARLYSKVTEEICELVIKHKKGVAISDATVSKQKGEIDSEPE</sequence>
<dbReference type="AlphaFoldDB" id="A0A9N9GYC7"/>
<comment type="caution">
    <text evidence="1">The sequence shown here is derived from an EMBL/GenBank/DDBJ whole genome shotgun (WGS) entry which is preliminary data.</text>
</comment>
<evidence type="ECO:0000313" key="2">
    <source>
        <dbReference type="Proteomes" id="UP000789706"/>
    </source>
</evidence>
<keyword evidence="2" id="KW-1185">Reference proteome</keyword>
<feature type="non-terminal residue" evidence="1">
    <location>
        <position position="1"/>
    </location>
</feature>
<dbReference type="OrthoDB" id="2414567at2759"/>
<protein>
    <submittedName>
        <fullName evidence="1">10277_t:CDS:1</fullName>
    </submittedName>
</protein>